<evidence type="ECO:0000313" key="2">
    <source>
        <dbReference type="EMBL" id="CAL2089801.1"/>
    </source>
</evidence>
<name>A0ABM9P3A0_9FLAO</name>
<proteinExistence type="predicted"/>
<keyword evidence="1" id="KW-0812">Transmembrane</keyword>
<evidence type="ECO:0000256" key="1">
    <source>
        <dbReference type="SAM" id="Phobius"/>
    </source>
</evidence>
<sequence>MGFGGTVSAMITTLKNNKRDRKSTFDTLKDHNKKTKNHDKLVFDKEASKEQLQKIRISIQKENRKKLLINGIGILVIAIGIFVFLTQLKIKL</sequence>
<evidence type="ECO:0000313" key="3">
    <source>
        <dbReference type="Proteomes" id="UP001497416"/>
    </source>
</evidence>
<keyword evidence="1" id="KW-1133">Transmembrane helix</keyword>
<keyword evidence="1" id="KW-0472">Membrane</keyword>
<comment type="caution">
    <text evidence="2">The sequence shown here is derived from an EMBL/GenBank/DDBJ whole genome shotgun (WGS) entry which is preliminary data.</text>
</comment>
<accession>A0ABM9P3A0</accession>
<protein>
    <submittedName>
        <fullName evidence="2">Uncharacterized protein</fullName>
    </submittedName>
</protein>
<organism evidence="2 3">
    <name type="scientific">Tenacibaculum platacis</name>
    <dbReference type="NCBI Taxonomy" id="3137852"/>
    <lineage>
        <taxon>Bacteria</taxon>
        <taxon>Pseudomonadati</taxon>
        <taxon>Bacteroidota</taxon>
        <taxon>Flavobacteriia</taxon>
        <taxon>Flavobacteriales</taxon>
        <taxon>Flavobacteriaceae</taxon>
        <taxon>Tenacibaculum</taxon>
    </lineage>
</organism>
<feature type="transmembrane region" description="Helical" evidence="1">
    <location>
        <begin position="67"/>
        <end position="88"/>
    </location>
</feature>
<keyword evidence="3" id="KW-1185">Reference proteome</keyword>
<dbReference type="EMBL" id="CAXIXY010000005">
    <property type="protein sequence ID" value="CAL2089801.1"/>
    <property type="molecule type" value="Genomic_DNA"/>
</dbReference>
<reference evidence="2 3" key="1">
    <citation type="submission" date="2024-05" db="EMBL/GenBank/DDBJ databases">
        <authorList>
            <person name="Duchaud E."/>
        </authorList>
    </citation>
    <scope>NUCLEOTIDE SEQUENCE [LARGE SCALE GENOMIC DNA]</scope>
    <source>
        <strain evidence="2">Ena-SAMPLE-TAB-13-05-2024-13:56:06:370-140302</strain>
    </source>
</reference>
<dbReference type="Proteomes" id="UP001497416">
    <property type="component" value="Unassembled WGS sequence"/>
</dbReference>
<gene>
    <name evidence="2" type="ORF">T190607A01A_30394</name>
</gene>
<dbReference type="RefSeq" id="WP_348712809.1">
    <property type="nucleotide sequence ID" value="NZ_CAXIXW010000012.1"/>
</dbReference>